<name>A0A0R1VAD5_9LACO</name>
<dbReference type="InterPro" id="IPR011055">
    <property type="entry name" value="Dup_hybrid_motif"/>
</dbReference>
<dbReference type="PANTHER" id="PTHR11328">
    <property type="entry name" value="MAJOR FACILITATOR SUPERFAMILY DOMAIN-CONTAINING PROTEIN"/>
    <property type="match status" value="1"/>
</dbReference>
<dbReference type="InterPro" id="IPR018043">
    <property type="entry name" value="Na/Gal_symport_CS"/>
</dbReference>
<evidence type="ECO:0000256" key="4">
    <source>
        <dbReference type="ARBA" id="ARBA00022475"/>
    </source>
</evidence>
<feature type="transmembrane region" description="Helical" evidence="12">
    <location>
        <begin position="93"/>
        <end position="115"/>
    </location>
</feature>
<feature type="transmembrane region" description="Helical" evidence="12">
    <location>
        <begin position="121"/>
        <end position="140"/>
    </location>
</feature>
<dbReference type="FunFam" id="2.70.70.10:FF:000001">
    <property type="entry name" value="PTS system glucose-specific IIA component"/>
    <property type="match status" value="1"/>
</dbReference>
<accession>A0A0R1VAD5</accession>
<keyword evidence="3" id="KW-0813">Transport</keyword>
<dbReference type="InterPro" id="IPR036259">
    <property type="entry name" value="MFS_trans_sf"/>
</dbReference>
<keyword evidence="4" id="KW-1003">Cell membrane</keyword>
<keyword evidence="5" id="KW-0597">Phosphoprotein</keyword>
<feature type="transmembrane region" description="Helical" evidence="12">
    <location>
        <begin position="342"/>
        <end position="365"/>
    </location>
</feature>
<dbReference type="PROSITE" id="PS00872">
    <property type="entry name" value="NA_GALACTOSIDE_SYMP"/>
    <property type="match status" value="1"/>
</dbReference>
<dbReference type="GO" id="GO:0005886">
    <property type="term" value="C:plasma membrane"/>
    <property type="evidence" value="ECO:0007669"/>
    <property type="project" value="UniProtKB-SubCell"/>
</dbReference>
<feature type="transmembrane region" description="Helical" evidence="12">
    <location>
        <begin position="168"/>
        <end position="190"/>
    </location>
</feature>
<dbReference type="NCBIfam" id="TIGR00792">
    <property type="entry name" value="gph"/>
    <property type="match status" value="1"/>
</dbReference>
<evidence type="ECO:0000313" key="15">
    <source>
        <dbReference type="Proteomes" id="UP000051739"/>
    </source>
</evidence>
<feature type="domain" description="PTS EIIA type-1" evidence="13">
    <location>
        <begin position="517"/>
        <end position="621"/>
    </location>
</feature>
<dbReference type="NCBIfam" id="TIGR00830">
    <property type="entry name" value="PTBA"/>
    <property type="match status" value="1"/>
</dbReference>
<dbReference type="InterPro" id="IPR001927">
    <property type="entry name" value="Na/Gal_symport"/>
</dbReference>
<keyword evidence="9" id="KW-0769">Symport</keyword>
<gene>
    <name evidence="14" type="ORF">FC60_GL000921</name>
</gene>
<dbReference type="GO" id="GO:0009401">
    <property type="term" value="P:phosphoenolpyruvate-dependent sugar phosphotransferase system"/>
    <property type="evidence" value="ECO:0007669"/>
    <property type="project" value="InterPro"/>
</dbReference>
<protein>
    <submittedName>
        <fullName evidence="14">Sugar transporter</fullName>
    </submittedName>
</protein>
<evidence type="ECO:0000256" key="2">
    <source>
        <dbReference type="ARBA" id="ARBA00007724"/>
    </source>
</evidence>
<dbReference type="GO" id="GO:0015293">
    <property type="term" value="F:symporter activity"/>
    <property type="evidence" value="ECO:0007669"/>
    <property type="project" value="UniProtKB-KW"/>
</dbReference>
<evidence type="ECO:0000313" key="14">
    <source>
        <dbReference type="EMBL" id="KRM00971.1"/>
    </source>
</evidence>
<evidence type="ECO:0000256" key="9">
    <source>
        <dbReference type="ARBA" id="ARBA00022847"/>
    </source>
</evidence>
<evidence type="ECO:0000256" key="7">
    <source>
        <dbReference type="ARBA" id="ARBA00022679"/>
    </source>
</evidence>
<feature type="transmembrane region" description="Helical" evidence="12">
    <location>
        <begin position="202"/>
        <end position="223"/>
    </location>
</feature>
<dbReference type="InterPro" id="IPR001127">
    <property type="entry name" value="PTS_EIIA_1_perm"/>
</dbReference>
<evidence type="ECO:0000256" key="5">
    <source>
        <dbReference type="ARBA" id="ARBA00022553"/>
    </source>
</evidence>
<dbReference type="PROSITE" id="PS00371">
    <property type="entry name" value="PTS_EIIA_TYPE_1_HIS"/>
    <property type="match status" value="1"/>
</dbReference>
<evidence type="ECO:0000259" key="13">
    <source>
        <dbReference type="PROSITE" id="PS51093"/>
    </source>
</evidence>
<comment type="subcellular location">
    <subcellularLocation>
        <location evidence="1">Cell membrane</location>
        <topology evidence="1">Multi-pass membrane protein</topology>
    </subcellularLocation>
</comment>
<evidence type="ECO:0000256" key="8">
    <source>
        <dbReference type="ARBA" id="ARBA00022692"/>
    </source>
</evidence>
<keyword evidence="11 12" id="KW-0472">Membrane</keyword>
<evidence type="ECO:0000256" key="6">
    <source>
        <dbReference type="ARBA" id="ARBA00022597"/>
    </source>
</evidence>
<dbReference type="InterPro" id="IPR039672">
    <property type="entry name" value="MFS_2"/>
</dbReference>
<feature type="transmembrane region" description="Helical" evidence="12">
    <location>
        <begin position="318"/>
        <end position="336"/>
    </location>
</feature>
<feature type="transmembrane region" description="Helical" evidence="12">
    <location>
        <begin position="288"/>
        <end position="306"/>
    </location>
</feature>
<comment type="similarity">
    <text evidence="2">In the N-terminal section; belongs to the sodium:galactoside symporter (TC 2.A.2) family.</text>
</comment>
<organism evidence="14 15">
    <name type="scientific">Limosilactobacillus gastricus DSM 16045</name>
    <dbReference type="NCBI Taxonomy" id="1423749"/>
    <lineage>
        <taxon>Bacteria</taxon>
        <taxon>Bacillati</taxon>
        <taxon>Bacillota</taxon>
        <taxon>Bacilli</taxon>
        <taxon>Lactobacillales</taxon>
        <taxon>Lactobacillaceae</taxon>
        <taxon>Limosilactobacillus</taxon>
    </lineage>
</organism>
<dbReference type="PROSITE" id="PS51093">
    <property type="entry name" value="PTS_EIIA_TYPE_1"/>
    <property type="match status" value="1"/>
</dbReference>
<feature type="transmembrane region" description="Helical" evidence="12">
    <location>
        <begin position="54"/>
        <end position="72"/>
    </location>
</feature>
<dbReference type="Proteomes" id="UP000051739">
    <property type="component" value="Unassembled WGS sequence"/>
</dbReference>
<dbReference type="Pfam" id="PF13347">
    <property type="entry name" value="MFS_2"/>
    <property type="match status" value="1"/>
</dbReference>
<dbReference type="EMBL" id="AZFN01000022">
    <property type="protein sequence ID" value="KRM00971.1"/>
    <property type="molecule type" value="Genomic_DNA"/>
</dbReference>
<dbReference type="Pfam" id="PF00358">
    <property type="entry name" value="PTS_EIIA_1"/>
    <property type="match status" value="1"/>
</dbReference>
<keyword evidence="10 12" id="KW-1133">Transmembrane helix</keyword>
<reference evidence="14 15" key="1">
    <citation type="journal article" date="2015" name="Genome Announc.">
        <title>Expanding the biotechnology potential of lactobacilli through comparative genomics of 213 strains and associated genera.</title>
        <authorList>
            <person name="Sun Z."/>
            <person name="Harris H.M."/>
            <person name="McCann A."/>
            <person name="Guo C."/>
            <person name="Argimon S."/>
            <person name="Zhang W."/>
            <person name="Yang X."/>
            <person name="Jeffery I.B."/>
            <person name="Cooney J.C."/>
            <person name="Kagawa T.F."/>
            <person name="Liu W."/>
            <person name="Song Y."/>
            <person name="Salvetti E."/>
            <person name="Wrobel A."/>
            <person name="Rasinkangas P."/>
            <person name="Parkhill J."/>
            <person name="Rea M.C."/>
            <person name="O'Sullivan O."/>
            <person name="Ritari J."/>
            <person name="Douillard F.P."/>
            <person name="Paul Ross R."/>
            <person name="Yang R."/>
            <person name="Briner A.E."/>
            <person name="Felis G.E."/>
            <person name="de Vos W.M."/>
            <person name="Barrangou R."/>
            <person name="Klaenhammer T.R."/>
            <person name="Caufield P.W."/>
            <person name="Cui Y."/>
            <person name="Zhang H."/>
            <person name="O'Toole P.W."/>
        </authorList>
    </citation>
    <scope>NUCLEOTIDE SEQUENCE [LARGE SCALE GENOMIC DNA]</scope>
    <source>
        <strain evidence="14 15">DSM 16045</strain>
    </source>
</reference>
<feature type="transmembrane region" description="Helical" evidence="12">
    <location>
        <begin position="394"/>
        <end position="415"/>
    </location>
</feature>
<dbReference type="Gene3D" id="1.20.1250.20">
    <property type="entry name" value="MFS general substrate transporter like domains"/>
    <property type="match status" value="2"/>
</dbReference>
<keyword evidence="6 14" id="KW-0762">Sugar transport</keyword>
<dbReference type="RefSeq" id="WP_056937822.1">
    <property type="nucleotide sequence ID" value="NZ_AZFN01000022.1"/>
</dbReference>
<keyword evidence="15" id="KW-1185">Reference proteome</keyword>
<dbReference type="GO" id="GO:0016740">
    <property type="term" value="F:transferase activity"/>
    <property type="evidence" value="ECO:0007669"/>
    <property type="project" value="UniProtKB-KW"/>
</dbReference>
<keyword evidence="8 12" id="KW-0812">Transmembrane</keyword>
<evidence type="ECO:0000256" key="3">
    <source>
        <dbReference type="ARBA" id="ARBA00022448"/>
    </source>
</evidence>
<dbReference type="SUPFAM" id="SSF51261">
    <property type="entry name" value="Duplicated hybrid motif"/>
    <property type="match status" value="1"/>
</dbReference>
<dbReference type="CDD" id="cd17332">
    <property type="entry name" value="MFS_MelB_like"/>
    <property type="match status" value="1"/>
</dbReference>
<evidence type="ECO:0000256" key="1">
    <source>
        <dbReference type="ARBA" id="ARBA00004651"/>
    </source>
</evidence>
<dbReference type="SUPFAM" id="SSF103473">
    <property type="entry name" value="MFS general substrate transporter"/>
    <property type="match status" value="1"/>
</dbReference>
<dbReference type="PATRIC" id="fig|1423749.3.peg.930"/>
<dbReference type="Gene3D" id="2.70.70.10">
    <property type="entry name" value="Glucose Permease (Domain IIA)"/>
    <property type="match status" value="1"/>
</dbReference>
<evidence type="ECO:0000256" key="11">
    <source>
        <dbReference type="ARBA" id="ARBA00023136"/>
    </source>
</evidence>
<feature type="transmembrane region" description="Helical" evidence="12">
    <location>
        <begin position="260"/>
        <end position="282"/>
    </location>
</feature>
<dbReference type="AlphaFoldDB" id="A0A0R1VAD5"/>
<dbReference type="PANTHER" id="PTHR11328:SF36">
    <property type="entry name" value="MELIBIOSE PERMEASE"/>
    <property type="match status" value="1"/>
</dbReference>
<sequence>MNDATAPRGNGMTARISYSFGAFGHDMFYGMLSTYFMNFVTGHLFSSGANTAKMVGYISGLIMILRIVELVIDPYIGNAIDKTNTRWGHFKPWVVGGGIISAVAIAILFTNMGGLTTRSPYLYLAIFAVIYIVMDIFYSFNDVAFWSMIPAISFDSEEREKTATFARIGSTIGGNLVGVIIMPVVLFFSIKSNGGTGDDRGWFMFALIVAGISAITAIGVGLFTHEKQNELRENKESTTIGQVLGVLVHNDQLMSIAVTYLFYTTGVTLLNSLELYYFQYIIGNSAAYSYLPLLNGVIGIFTVALYPALSKRFTRRNVFFGSVAIMLCAVVLFAFAGKSVVMATIAGVLFALPQPLNFLVVLMIITDSVEYGQLKLGHRDEGLVLSVRPLLDKFGGAVASGVVGLTATAAGMISGATADTITSHGSLVFKTMMFAVPAVMVIISVFIFAKKVKLSEQYHAEIVDELERTWHQNLAEDDTEAIATRDGDEDAAYGSNSTTQFLAPVDGKLLPLASVSDEVFASGSMGEGFAIDPSAGDVYAPFDGKVVATFPTNHAVALVSDDGIPVLIHVGVNTVEMQGEGFVSFVHNGQRVHADDKLLEFSSSAIKNAGKDDTVMVVFTKNEKSPDFDLTTIKDSGAVLHNEAVLEVTTK</sequence>
<feature type="transmembrane region" description="Helical" evidence="12">
    <location>
        <begin position="427"/>
        <end position="449"/>
    </location>
</feature>
<dbReference type="GO" id="GO:0006814">
    <property type="term" value="P:sodium ion transport"/>
    <property type="evidence" value="ECO:0007669"/>
    <property type="project" value="InterPro"/>
</dbReference>
<comment type="caution">
    <text evidence="14">The sequence shown here is derived from an EMBL/GenBank/DDBJ whole genome shotgun (WGS) entry which is preliminary data.</text>
</comment>
<evidence type="ECO:0000256" key="10">
    <source>
        <dbReference type="ARBA" id="ARBA00022989"/>
    </source>
</evidence>
<keyword evidence="7" id="KW-0808">Transferase</keyword>
<evidence type="ECO:0000256" key="12">
    <source>
        <dbReference type="SAM" id="Phobius"/>
    </source>
</evidence>
<proteinExistence type="inferred from homology"/>